<dbReference type="PROSITE" id="PS50225">
    <property type="entry name" value="SOCS"/>
    <property type="match status" value="1"/>
</dbReference>
<dbReference type="PROSITE" id="PS50297">
    <property type="entry name" value="ANK_REP_REGION"/>
    <property type="match status" value="6"/>
</dbReference>
<feature type="repeat" description="ANK" evidence="4">
    <location>
        <begin position="286"/>
        <end position="318"/>
    </location>
</feature>
<evidence type="ECO:0000256" key="3">
    <source>
        <dbReference type="ARBA" id="ARBA00023043"/>
    </source>
</evidence>
<dbReference type="InterPro" id="IPR036036">
    <property type="entry name" value="SOCS_box-like_dom_sf"/>
</dbReference>
<feature type="repeat" description="ANK" evidence="4">
    <location>
        <begin position="154"/>
        <end position="186"/>
    </location>
</feature>
<keyword evidence="8" id="KW-1185">Reference proteome</keyword>
<dbReference type="EMBL" id="OZ035824">
    <property type="protein sequence ID" value="CAL1591989.1"/>
    <property type="molecule type" value="Genomic_DNA"/>
</dbReference>
<dbReference type="InterPro" id="IPR002110">
    <property type="entry name" value="Ankyrin_rpt"/>
</dbReference>
<organism evidence="7 8">
    <name type="scientific">Knipowitschia caucasica</name>
    <name type="common">Caucasian dwarf goby</name>
    <name type="synonym">Pomatoschistus caucasicus</name>
    <dbReference type="NCBI Taxonomy" id="637954"/>
    <lineage>
        <taxon>Eukaryota</taxon>
        <taxon>Metazoa</taxon>
        <taxon>Chordata</taxon>
        <taxon>Craniata</taxon>
        <taxon>Vertebrata</taxon>
        <taxon>Euteleostomi</taxon>
        <taxon>Actinopterygii</taxon>
        <taxon>Neopterygii</taxon>
        <taxon>Teleostei</taxon>
        <taxon>Neoteleostei</taxon>
        <taxon>Acanthomorphata</taxon>
        <taxon>Gobiaria</taxon>
        <taxon>Gobiiformes</taxon>
        <taxon>Gobioidei</taxon>
        <taxon>Gobiidae</taxon>
        <taxon>Gobiinae</taxon>
        <taxon>Knipowitschia</taxon>
    </lineage>
</organism>
<keyword evidence="2" id="KW-0677">Repeat</keyword>
<dbReference type="GO" id="GO:0070531">
    <property type="term" value="C:BRCA1-A complex"/>
    <property type="evidence" value="ECO:0007669"/>
    <property type="project" value="TreeGrafter"/>
</dbReference>
<dbReference type="GO" id="GO:0031436">
    <property type="term" value="C:BRCA1-BARD1 complex"/>
    <property type="evidence" value="ECO:0007669"/>
    <property type="project" value="TreeGrafter"/>
</dbReference>
<evidence type="ECO:0000256" key="4">
    <source>
        <dbReference type="PROSITE-ProRule" id="PRU00023"/>
    </source>
</evidence>
<dbReference type="Proteomes" id="UP001497482">
    <property type="component" value="Chromosome 2"/>
</dbReference>
<feature type="compositionally biased region" description="Polar residues" evidence="5">
    <location>
        <begin position="28"/>
        <end position="41"/>
    </location>
</feature>
<dbReference type="Pfam" id="PF12796">
    <property type="entry name" value="Ank_2"/>
    <property type="match status" value="4"/>
</dbReference>
<dbReference type="GO" id="GO:0004842">
    <property type="term" value="F:ubiquitin-protein transferase activity"/>
    <property type="evidence" value="ECO:0007669"/>
    <property type="project" value="TreeGrafter"/>
</dbReference>
<dbReference type="GO" id="GO:0035556">
    <property type="term" value="P:intracellular signal transduction"/>
    <property type="evidence" value="ECO:0007669"/>
    <property type="project" value="InterPro"/>
</dbReference>
<feature type="region of interest" description="Disordered" evidence="5">
    <location>
        <begin position="1"/>
        <end position="41"/>
    </location>
</feature>
<keyword evidence="3 4" id="KW-0040">ANK repeat</keyword>
<dbReference type="PANTHER" id="PTHR24171">
    <property type="entry name" value="ANKYRIN REPEAT DOMAIN-CONTAINING PROTEIN 39-RELATED"/>
    <property type="match status" value="1"/>
</dbReference>
<feature type="repeat" description="ANK" evidence="4">
    <location>
        <begin position="220"/>
        <end position="252"/>
    </location>
</feature>
<accession>A0AAV2KQS9</accession>
<evidence type="ECO:0000313" key="7">
    <source>
        <dbReference type="EMBL" id="CAL1591989.1"/>
    </source>
</evidence>
<dbReference type="GO" id="GO:0085020">
    <property type="term" value="P:protein K6-linked ubiquitination"/>
    <property type="evidence" value="ECO:0007669"/>
    <property type="project" value="TreeGrafter"/>
</dbReference>
<evidence type="ECO:0000313" key="8">
    <source>
        <dbReference type="Proteomes" id="UP001497482"/>
    </source>
</evidence>
<feature type="repeat" description="ANK" evidence="4">
    <location>
        <begin position="393"/>
        <end position="425"/>
    </location>
</feature>
<dbReference type="InterPro" id="IPR036770">
    <property type="entry name" value="Ankyrin_rpt-contain_sf"/>
</dbReference>
<dbReference type="SUPFAM" id="SSF48403">
    <property type="entry name" value="Ankyrin repeat"/>
    <property type="match status" value="1"/>
</dbReference>
<dbReference type="InterPro" id="IPR001496">
    <property type="entry name" value="SOCS_box"/>
</dbReference>
<evidence type="ECO:0000256" key="2">
    <source>
        <dbReference type="ARBA" id="ARBA00022737"/>
    </source>
</evidence>
<evidence type="ECO:0000256" key="1">
    <source>
        <dbReference type="ARBA" id="ARBA00004906"/>
    </source>
</evidence>
<feature type="repeat" description="ANK" evidence="4">
    <location>
        <begin position="187"/>
        <end position="212"/>
    </location>
</feature>
<evidence type="ECO:0000259" key="6">
    <source>
        <dbReference type="PROSITE" id="PS50225"/>
    </source>
</evidence>
<evidence type="ECO:0000256" key="5">
    <source>
        <dbReference type="SAM" id="MobiDB-lite"/>
    </source>
</evidence>
<proteinExistence type="predicted"/>
<dbReference type="PANTHER" id="PTHR24171:SF8">
    <property type="entry name" value="BRCA1-ASSOCIATED RING DOMAIN PROTEIN 1"/>
    <property type="match status" value="1"/>
</dbReference>
<dbReference type="SUPFAM" id="SSF158235">
    <property type="entry name" value="SOCS box-like"/>
    <property type="match status" value="1"/>
</dbReference>
<comment type="pathway">
    <text evidence="1">Protein modification; protein ubiquitination.</text>
</comment>
<gene>
    <name evidence="7" type="ORF">KC01_LOCUS21311</name>
</gene>
<dbReference type="AlphaFoldDB" id="A0AAV2KQS9"/>
<dbReference type="SMART" id="SM00248">
    <property type="entry name" value="ANK"/>
    <property type="match status" value="11"/>
</dbReference>
<name>A0AAV2KQS9_KNICA</name>
<sequence length="616" mass="68498">MRLEERWCSTRSSLGQKAGQPKFKRSAHSQTPGPSTCFQHNSTEMNTDDYSEDELNDYNIQLSIQNSCREAFLKSSASLAARTDENLRVLAAIEQGEVWMLRELLRHTFAFREMDCRGWLPLHRAAAQPLVEVLETVLTLAAKGPSLEERTAVGGETPLTIAVKAGWVKNVRSLIKHGANPHNTNSKSETPLLLAVRSGSYEMSHLLVTQGAWVEQICRKRWTAMHEAAKVGDPDILMLLLRNGGRVNQKDITGTTPLAVAAENGHFHIIEILVNCGSKVNSQACNGESVLLDAAGSGNTACIKFLLDNGANPNLHSATGHLPIHKAAYAGNYEALKILIPLTHKKAIKEAGQSPVHSAAEGGHSRCLKLLLACGFDVNYRMNTRNAENYRDMRRSALYFAVSNGDVDCTKVLLAAGAKTDLDPLCSLLVAVRSGRYEIVKLLLAAKADVNCYFNVVSDTVFPTALQYCLKDEVMMRLLLNNGYKVEACFRCHHDSEPGEACDEEEKIPFCEFMSLCCIVHLAGRVVLTLLDYVKHVHICSTLTLILKKQKEWPQICLIQSSPRSLKHLCRLEIRSRLTLKRLNKQEVMSLFPPRLKSFVLYQELDLYSRDPHGLL</sequence>
<dbReference type="Pfam" id="PF07525">
    <property type="entry name" value="SOCS_box"/>
    <property type="match status" value="1"/>
</dbReference>
<dbReference type="PROSITE" id="PS50088">
    <property type="entry name" value="ANK_REPEAT"/>
    <property type="match status" value="7"/>
</dbReference>
<protein>
    <recommendedName>
        <fullName evidence="6">SOCS box domain-containing protein</fullName>
    </recommendedName>
</protein>
<feature type="repeat" description="ANK" evidence="4">
    <location>
        <begin position="351"/>
        <end position="383"/>
    </location>
</feature>
<dbReference type="PRINTS" id="PR01415">
    <property type="entry name" value="ANKYRIN"/>
</dbReference>
<feature type="domain" description="SOCS box" evidence="6">
    <location>
        <begin position="558"/>
        <end position="606"/>
    </location>
</feature>
<dbReference type="Gene3D" id="1.25.40.20">
    <property type="entry name" value="Ankyrin repeat-containing domain"/>
    <property type="match status" value="3"/>
</dbReference>
<dbReference type="SMART" id="SM00969">
    <property type="entry name" value="SOCS_box"/>
    <property type="match status" value="1"/>
</dbReference>
<dbReference type="Gene3D" id="1.10.750.20">
    <property type="entry name" value="SOCS box"/>
    <property type="match status" value="1"/>
</dbReference>
<reference evidence="7 8" key="1">
    <citation type="submission" date="2024-04" db="EMBL/GenBank/DDBJ databases">
        <authorList>
            <person name="Waldvogel A.-M."/>
            <person name="Schoenle A."/>
        </authorList>
    </citation>
    <scope>NUCLEOTIDE SEQUENCE [LARGE SCALE GENOMIC DNA]</scope>
</reference>
<feature type="repeat" description="ANK" evidence="4">
    <location>
        <begin position="253"/>
        <end position="285"/>
    </location>
</feature>